<dbReference type="InterPro" id="IPR029058">
    <property type="entry name" value="AB_hydrolase_fold"/>
</dbReference>
<sequence>MKSKGPVLFVAALLGAVLLMGPRNADQAWLPPDTVAPLPSQLDQLDAHLAAAEARLGDVTPGAEKHIVWGPAGRQRAPWVVVYLHGFSATRQELAPVPELIAKELGGHVYYARLSGHGRPGAAMGQMTVSEWKADALEALAIGHQLGERVLVMGTSTGATLSAWLALRPEAKDVAGWVMVSPNFGPKNAWASVINWPWGRVLARWIHGETSRWTPNSPAKARYWTHEYPTSALFPMMALVARVRDSALENVKAPLLMMLSPRDQVIDVQAARQAFERFSHPGKRLVEVDYSQSPNQHVLAGDIESPQSNAPMVAQVLEFVRTLK</sequence>
<feature type="signal peptide" evidence="1">
    <location>
        <begin position="1"/>
        <end position="25"/>
    </location>
</feature>
<dbReference type="AlphaFoldDB" id="A0A2N8L035"/>
<comment type="caution">
    <text evidence="3">The sequence shown here is derived from an EMBL/GenBank/DDBJ whole genome shotgun (WGS) entry which is preliminary data.</text>
</comment>
<keyword evidence="4" id="KW-1185">Reference proteome</keyword>
<dbReference type="GO" id="GO:0016787">
    <property type="term" value="F:hydrolase activity"/>
    <property type="evidence" value="ECO:0007669"/>
    <property type="project" value="UniProtKB-KW"/>
</dbReference>
<dbReference type="Gene3D" id="3.40.50.1820">
    <property type="entry name" value="alpha/beta hydrolase"/>
    <property type="match status" value="1"/>
</dbReference>
<evidence type="ECO:0000256" key="1">
    <source>
        <dbReference type="SAM" id="SignalP"/>
    </source>
</evidence>
<dbReference type="Proteomes" id="UP000235916">
    <property type="component" value="Unassembled WGS sequence"/>
</dbReference>
<organism evidence="3 4">
    <name type="scientific">Kinneretia aquatilis</name>
    <dbReference type="NCBI Taxonomy" id="2070761"/>
    <lineage>
        <taxon>Bacteria</taxon>
        <taxon>Pseudomonadati</taxon>
        <taxon>Pseudomonadota</taxon>
        <taxon>Betaproteobacteria</taxon>
        <taxon>Burkholderiales</taxon>
        <taxon>Sphaerotilaceae</taxon>
        <taxon>Roseateles</taxon>
    </lineage>
</organism>
<keyword evidence="3" id="KW-0378">Hydrolase</keyword>
<dbReference type="Pfam" id="PF12146">
    <property type="entry name" value="Hydrolase_4"/>
    <property type="match status" value="1"/>
</dbReference>
<evidence type="ECO:0000259" key="2">
    <source>
        <dbReference type="Pfam" id="PF12146"/>
    </source>
</evidence>
<dbReference type="InterPro" id="IPR022742">
    <property type="entry name" value="Hydrolase_4"/>
</dbReference>
<dbReference type="OrthoDB" id="5416147at2"/>
<name>A0A2N8L035_9BURK</name>
<keyword evidence="1" id="KW-0732">Signal</keyword>
<dbReference type="EMBL" id="POSP01000003">
    <property type="protein sequence ID" value="PND39063.1"/>
    <property type="molecule type" value="Genomic_DNA"/>
</dbReference>
<protein>
    <submittedName>
        <fullName evidence="3">Alpha/beta hydrolase</fullName>
    </submittedName>
</protein>
<evidence type="ECO:0000313" key="4">
    <source>
        <dbReference type="Proteomes" id="UP000235916"/>
    </source>
</evidence>
<feature type="chain" id="PRO_5015009473" evidence="1">
    <location>
        <begin position="26"/>
        <end position="324"/>
    </location>
</feature>
<reference evidence="3 4" key="1">
    <citation type="submission" date="2018-01" db="EMBL/GenBank/DDBJ databases">
        <title>Draft genome sequence of Paucibacter aquatile CR182 isolated from freshwater of the Nakdong River.</title>
        <authorList>
            <person name="Choi A."/>
            <person name="Chung E.J."/>
        </authorList>
    </citation>
    <scope>NUCLEOTIDE SEQUENCE [LARGE SCALE GENOMIC DNA]</scope>
    <source>
        <strain evidence="3 4">CR182</strain>
    </source>
</reference>
<dbReference type="SUPFAM" id="SSF53474">
    <property type="entry name" value="alpha/beta-Hydrolases"/>
    <property type="match status" value="1"/>
</dbReference>
<accession>A0A2N8L035</accession>
<proteinExistence type="predicted"/>
<feature type="domain" description="Serine aminopeptidase S33" evidence="2">
    <location>
        <begin position="79"/>
        <end position="286"/>
    </location>
</feature>
<dbReference type="RefSeq" id="WP_102768981.1">
    <property type="nucleotide sequence ID" value="NZ_POSP01000003.1"/>
</dbReference>
<gene>
    <name evidence="3" type="ORF">C1O66_17060</name>
</gene>
<evidence type="ECO:0000313" key="3">
    <source>
        <dbReference type="EMBL" id="PND39063.1"/>
    </source>
</evidence>